<keyword evidence="5" id="KW-0560">Oxidoreductase</keyword>
<evidence type="ECO:0000259" key="6">
    <source>
        <dbReference type="Pfam" id="PF05199"/>
    </source>
</evidence>
<keyword evidence="8" id="KW-1185">Reference proteome</keyword>
<protein>
    <submittedName>
        <fullName evidence="7">GMC oxidoreductase</fullName>
    </submittedName>
</protein>
<evidence type="ECO:0000256" key="4">
    <source>
        <dbReference type="ARBA" id="ARBA00022827"/>
    </source>
</evidence>
<dbReference type="InterPro" id="IPR051473">
    <property type="entry name" value="P2Ox-like"/>
</dbReference>
<evidence type="ECO:0000256" key="5">
    <source>
        <dbReference type="ARBA" id="ARBA00023002"/>
    </source>
</evidence>
<keyword evidence="3" id="KW-0285">Flavoprotein</keyword>
<dbReference type="EMBL" id="JBHTJG010000006">
    <property type="protein sequence ID" value="MFD0947229.1"/>
    <property type="molecule type" value="Genomic_DNA"/>
</dbReference>
<keyword evidence="4" id="KW-0274">FAD</keyword>
<comment type="caution">
    <text evidence="7">The sequence shown here is derived from an EMBL/GenBank/DDBJ whole genome shotgun (WGS) entry which is preliminary data.</text>
</comment>
<evidence type="ECO:0000313" key="7">
    <source>
        <dbReference type="EMBL" id="MFD0947229.1"/>
    </source>
</evidence>
<evidence type="ECO:0000256" key="3">
    <source>
        <dbReference type="ARBA" id="ARBA00022630"/>
    </source>
</evidence>
<dbReference type="Proteomes" id="UP001596977">
    <property type="component" value="Unassembled WGS sequence"/>
</dbReference>
<dbReference type="Gene3D" id="3.50.50.60">
    <property type="entry name" value="FAD/NAD(P)-binding domain"/>
    <property type="match status" value="2"/>
</dbReference>
<dbReference type="InterPro" id="IPR036188">
    <property type="entry name" value="FAD/NAD-bd_sf"/>
</dbReference>
<organism evidence="7 8">
    <name type="scientific">Sphingomonas canadensis</name>
    <dbReference type="NCBI Taxonomy" id="1219257"/>
    <lineage>
        <taxon>Bacteria</taxon>
        <taxon>Pseudomonadati</taxon>
        <taxon>Pseudomonadota</taxon>
        <taxon>Alphaproteobacteria</taxon>
        <taxon>Sphingomonadales</taxon>
        <taxon>Sphingomonadaceae</taxon>
        <taxon>Sphingomonas</taxon>
    </lineage>
</organism>
<dbReference type="RefSeq" id="WP_264945028.1">
    <property type="nucleotide sequence ID" value="NZ_JAPDRA010000006.1"/>
</dbReference>
<proteinExistence type="inferred from homology"/>
<comment type="cofactor">
    <cofactor evidence="1">
        <name>FAD</name>
        <dbReference type="ChEBI" id="CHEBI:57692"/>
    </cofactor>
</comment>
<comment type="similarity">
    <text evidence="2">Belongs to the GMC oxidoreductase family.</text>
</comment>
<dbReference type="PANTHER" id="PTHR42784:SF1">
    <property type="entry name" value="PYRANOSE 2-OXIDASE"/>
    <property type="match status" value="1"/>
</dbReference>
<evidence type="ECO:0000313" key="8">
    <source>
        <dbReference type="Proteomes" id="UP001596977"/>
    </source>
</evidence>
<accession>A0ABW3HD17</accession>
<dbReference type="InterPro" id="IPR007867">
    <property type="entry name" value="GMC_OxRtase_C"/>
</dbReference>
<feature type="domain" description="Glucose-methanol-choline oxidoreductase C-terminal" evidence="6">
    <location>
        <begin position="374"/>
        <end position="496"/>
    </location>
</feature>
<reference evidence="8" key="1">
    <citation type="journal article" date="2019" name="Int. J. Syst. Evol. Microbiol.">
        <title>The Global Catalogue of Microorganisms (GCM) 10K type strain sequencing project: providing services to taxonomists for standard genome sequencing and annotation.</title>
        <authorList>
            <consortium name="The Broad Institute Genomics Platform"/>
            <consortium name="The Broad Institute Genome Sequencing Center for Infectious Disease"/>
            <person name="Wu L."/>
            <person name="Ma J."/>
        </authorList>
    </citation>
    <scope>NUCLEOTIDE SEQUENCE [LARGE SCALE GENOMIC DNA]</scope>
    <source>
        <strain evidence="8">CCUG 62982</strain>
    </source>
</reference>
<dbReference type="PANTHER" id="PTHR42784">
    <property type="entry name" value="PYRANOSE 2-OXIDASE"/>
    <property type="match status" value="1"/>
</dbReference>
<name>A0ABW3HD17_9SPHN</name>
<sequence length="509" mass="54968">MNEPVTCGTCVIGSGPAGAIVALELAAAGEDVLLVEAGNRDPGAAAKATIDRLDVAGNADLQFGRAFQVGGSSNLWAGRVAPFEAIDFDHREWMADTRWPFSRDALASGYSRAFALMGLAEDPGITVPERPEGLKQAIASDGFELKSFAWSKPPFNIGEIVKAKGDRPGGPRLMLDAPVVALRENADATAIEFAEVARPDGSRARIQARRYVLAAGGLEVPRLLLASNHVRQAGIGNAHDLVGRYFSTHPKADMAALVLRRGVGVHHPLYSDQRIGPTLARAGIGFTAEFQRRHQLPNHYVQLSPLLEFQSSKAFERARGSSAIASPLIEKNKVMRKLLPSLGLLAFEAIGKLAGLQLRARTFILRGFLDQIPDATHRVTLSGKRDANGVPLIDIAWRLTEEDRASILRFFELLDGVVRARGIGHVEFGGLKAQGDWPITAIHSHFMGTTRMADDPRQGVVDADCKVHGTANLYIAGPSVFPTYGYSNPFLTIAAVSYRLADHLLGRDR</sequence>
<evidence type="ECO:0000256" key="2">
    <source>
        <dbReference type="ARBA" id="ARBA00010790"/>
    </source>
</evidence>
<gene>
    <name evidence="7" type="ORF">ACFQ1E_12840</name>
</gene>
<evidence type="ECO:0000256" key="1">
    <source>
        <dbReference type="ARBA" id="ARBA00001974"/>
    </source>
</evidence>
<dbReference type="SUPFAM" id="SSF51905">
    <property type="entry name" value="FAD/NAD(P)-binding domain"/>
    <property type="match status" value="1"/>
</dbReference>
<dbReference type="Pfam" id="PF05199">
    <property type="entry name" value="GMC_oxred_C"/>
    <property type="match status" value="1"/>
</dbReference>